<dbReference type="InterPro" id="IPR015943">
    <property type="entry name" value="WD40/YVTN_repeat-like_dom_sf"/>
</dbReference>
<proteinExistence type="predicted"/>
<sequence>MRFKKGAVSMAAAVLAGAAFTVLPAMPAAASTPTPSPRILLDEQNQHVYLSTEGQLPYVEVFDLDGNRVGTIDDQPSASGMALSPDGSTLYIAHAELGTISAVSTATLQQTALYQTGVDTERLAFTGGRLWFGFNLLDHSDAGIGSVDLQAQTPTVSLDPDWQWLGDAPNVLADPADPNVLVVTSAFHGGGLGVYDVSTTTAVKTDSYTDADNTYDAVVTSDGEDVVVTMAGEAKVQFFRIADLQPDRPATPVSNVAEAVAVAPDGAVAAGYWNYPYQGAVGMSVVVPGESAPRRTLAAPVNAGGLAWSSDGSRLYAASGGWSPSGTTDPVLNVIHNPEQVDTTMTLTAPAGAEVGTPFSVEGALASTQAFAAGQTVHVTRTDAADPDGTALPDAAVGADGTFSFTDTATAGGDVSYQVSYDGDRDHTSARQSASLTVTKPAKADTTLWLEFENRAKVGAKLKMDGRLTSATSIPVGATVTITRQDSTGPGAALVGTRKVAADGTFQIADVPFVAGPAVYTVTYAGDDTYNGSTVSATVQVLP</sequence>
<dbReference type="Gene3D" id="2.130.10.10">
    <property type="entry name" value="YVTN repeat-like/Quinoprotein amine dehydrogenase"/>
    <property type="match status" value="1"/>
</dbReference>
<feature type="chain" id="PRO_5046897084" description="Ig-like domain repeat protein" evidence="1">
    <location>
        <begin position="31"/>
        <end position="543"/>
    </location>
</feature>
<feature type="signal peptide" evidence="1">
    <location>
        <begin position="1"/>
        <end position="30"/>
    </location>
</feature>
<name>A0ABS2U160_9ACTN</name>
<dbReference type="SUPFAM" id="SSF50998">
    <property type="entry name" value="Quinoprotein alcohol dehydrogenase-like"/>
    <property type="match status" value="1"/>
</dbReference>
<organism evidence="2 3">
    <name type="scientific">Actinacidiphila acididurans</name>
    <dbReference type="NCBI Taxonomy" id="2784346"/>
    <lineage>
        <taxon>Bacteria</taxon>
        <taxon>Bacillati</taxon>
        <taxon>Actinomycetota</taxon>
        <taxon>Actinomycetes</taxon>
        <taxon>Kitasatosporales</taxon>
        <taxon>Streptomycetaceae</taxon>
        <taxon>Actinacidiphila</taxon>
    </lineage>
</organism>
<gene>
    <name evidence="2" type="ORF">ITX44_33195</name>
</gene>
<dbReference type="RefSeq" id="WP_205362217.1">
    <property type="nucleotide sequence ID" value="NZ_JADKYB010000024.1"/>
</dbReference>
<dbReference type="PANTHER" id="PTHR47197:SF3">
    <property type="entry name" value="DIHYDRO-HEME D1 DEHYDROGENASE"/>
    <property type="match status" value="1"/>
</dbReference>
<evidence type="ECO:0008006" key="4">
    <source>
        <dbReference type="Google" id="ProtNLM"/>
    </source>
</evidence>
<protein>
    <recommendedName>
        <fullName evidence="4">Ig-like domain repeat protein</fullName>
    </recommendedName>
</protein>
<dbReference type="InterPro" id="IPR051200">
    <property type="entry name" value="Host-pathogen_enzymatic-act"/>
</dbReference>
<accession>A0ABS2U160</accession>
<dbReference type="EMBL" id="JADKYB010000024">
    <property type="protein sequence ID" value="MBM9509320.1"/>
    <property type="molecule type" value="Genomic_DNA"/>
</dbReference>
<dbReference type="PANTHER" id="PTHR47197">
    <property type="entry name" value="PROTEIN NIRF"/>
    <property type="match status" value="1"/>
</dbReference>
<dbReference type="Proteomes" id="UP000749040">
    <property type="component" value="Unassembled WGS sequence"/>
</dbReference>
<comment type="caution">
    <text evidence="2">The sequence shown here is derived from an EMBL/GenBank/DDBJ whole genome shotgun (WGS) entry which is preliminary data.</text>
</comment>
<evidence type="ECO:0000313" key="3">
    <source>
        <dbReference type="Proteomes" id="UP000749040"/>
    </source>
</evidence>
<keyword evidence="1" id="KW-0732">Signal</keyword>
<reference evidence="2 3" key="1">
    <citation type="submission" date="2021-01" db="EMBL/GenBank/DDBJ databases">
        <title>Streptomyces acididurans sp. nov., isolated from a peat swamp forest soil.</title>
        <authorList>
            <person name="Chantavorakit T."/>
            <person name="Duangmal K."/>
        </authorList>
    </citation>
    <scope>NUCLEOTIDE SEQUENCE [LARGE SCALE GENOMIC DNA]</scope>
    <source>
        <strain evidence="2 3">KK5PA1</strain>
    </source>
</reference>
<evidence type="ECO:0000256" key="1">
    <source>
        <dbReference type="SAM" id="SignalP"/>
    </source>
</evidence>
<keyword evidence="3" id="KW-1185">Reference proteome</keyword>
<dbReference type="InterPro" id="IPR011047">
    <property type="entry name" value="Quinoprotein_ADH-like_sf"/>
</dbReference>
<evidence type="ECO:0000313" key="2">
    <source>
        <dbReference type="EMBL" id="MBM9509320.1"/>
    </source>
</evidence>